<dbReference type="SMART" id="SM00360">
    <property type="entry name" value="RRM"/>
    <property type="match status" value="1"/>
</dbReference>
<organism evidence="5 6">
    <name type="scientific">Cuscuta campestris</name>
    <dbReference type="NCBI Taxonomy" id="132261"/>
    <lineage>
        <taxon>Eukaryota</taxon>
        <taxon>Viridiplantae</taxon>
        <taxon>Streptophyta</taxon>
        <taxon>Embryophyta</taxon>
        <taxon>Tracheophyta</taxon>
        <taxon>Spermatophyta</taxon>
        <taxon>Magnoliopsida</taxon>
        <taxon>eudicotyledons</taxon>
        <taxon>Gunneridae</taxon>
        <taxon>Pentapetalae</taxon>
        <taxon>asterids</taxon>
        <taxon>lamiids</taxon>
        <taxon>Solanales</taxon>
        <taxon>Convolvulaceae</taxon>
        <taxon>Cuscuteae</taxon>
        <taxon>Cuscuta</taxon>
        <taxon>Cuscuta subgen. Grammica</taxon>
        <taxon>Cuscuta sect. Cleistogrammica</taxon>
    </lineage>
</organism>
<dbReference type="InterPro" id="IPR050666">
    <property type="entry name" value="ESRP"/>
</dbReference>
<accession>A0A484L147</accession>
<keyword evidence="1" id="KW-0677">Repeat</keyword>
<sequence length="86" mass="9665">MRGLPYSVIKEDIKKFFEDFVLSDESIHFRVNAEGRPTGEGFVEFRGPEDAKAALAKDRMTLGSRYIELFPSSLEELSEALSGVVH</sequence>
<evidence type="ECO:0000256" key="1">
    <source>
        <dbReference type="ARBA" id="ARBA00022737"/>
    </source>
</evidence>
<dbReference type="Gene3D" id="3.30.70.330">
    <property type="match status" value="1"/>
</dbReference>
<feature type="domain" description="RRM" evidence="4">
    <location>
        <begin position="1"/>
        <end position="74"/>
    </location>
</feature>
<evidence type="ECO:0000313" key="5">
    <source>
        <dbReference type="EMBL" id="VFQ70036.1"/>
    </source>
</evidence>
<keyword evidence="2 3" id="KW-0694">RNA-binding</keyword>
<dbReference type="OrthoDB" id="431068at2759"/>
<evidence type="ECO:0000313" key="6">
    <source>
        <dbReference type="Proteomes" id="UP000595140"/>
    </source>
</evidence>
<dbReference type="InterPro" id="IPR012677">
    <property type="entry name" value="Nucleotide-bd_a/b_plait_sf"/>
</dbReference>
<evidence type="ECO:0000256" key="2">
    <source>
        <dbReference type="ARBA" id="ARBA00022884"/>
    </source>
</evidence>
<proteinExistence type="predicted"/>
<gene>
    <name evidence="5" type="ORF">CCAM_LOCUS11812</name>
</gene>
<dbReference type="Pfam" id="PF00076">
    <property type="entry name" value="RRM_1"/>
    <property type="match status" value="1"/>
</dbReference>
<dbReference type="InterPro" id="IPR035979">
    <property type="entry name" value="RBD_domain_sf"/>
</dbReference>
<dbReference type="Proteomes" id="UP000595140">
    <property type="component" value="Unassembled WGS sequence"/>
</dbReference>
<evidence type="ECO:0000259" key="4">
    <source>
        <dbReference type="PROSITE" id="PS50102"/>
    </source>
</evidence>
<keyword evidence="6" id="KW-1185">Reference proteome</keyword>
<evidence type="ECO:0000256" key="3">
    <source>
        <dbReference type="PROSITE-ProRule" id="PRU00176"/>
    </source>
</evidence>
<dbReference type="GO" id="GO:0003723">
    <property type="term" value="F:RNA binding"/>
    <property type="evidence" value="ECO:0007669"/>
    <property type="project" value="UniProtKB-UniRule"/>
</dbReference>
<dbReference type="SUPFAM" id="SSF54928">
    <property type="entry name" value="RNA-binding domain, RBD"/>
    <property type="match status" value="1"/>
</dbReference>
<name>A0A484L147_9ASTE</name>
<dbReference type="InterPro" id="IPR000504">
    <property type="entry name" value="RRM_dom"/>
</dbReference>
<dbReference type="EMBL" id="OOIL02000879">
    <property type="protein sequence ID" value="VFQ70036.1"/>
    <property type="molecule type" value="Genomic_DNA"/>
</dbReference>
<dbReference type="PROSITE" id="PS50102">
    <property type="entry name" value="RRM"/>
    <property type="match status" value="1"/>
</dbReference>
<protein>
    <recommendedName>
        <fullName evidence="4">RRM domain-containing protein</fullName>
    </recommendedName>
</protein>
<dbReference type="CDD" id="cd12254">
    <property type="entry name" value="RRM_hnRNPH_ESRPs_RBM12_like"/>
    <property type="match status" value="1"/>
</dbReference>
<dbReference type="AlphaFoldDB" id="A0A484L147"/>
<reference evidence="5 6" key="1">
    <citation type="submission" date="2018-04" db="EMBL/GenBank/DDBJ databases">
        <authorList>
            <person name="Vogel A."/>
        </authorList>
    </citation>
    <scope>NUCLEOTIDE SEQUENCE [LARGE SCALE GENOMIC DNA]</scope>
</reference>
<dbReference type="PANTHER" id="PTHR13976">
    <property type="entry name" value="HETEROGENEOUS NUCLEAR RIBONUCLEOPROTEIN-RELATED"/>
    <property type="match status" value="1"/>
</dbReference>